<dbReference type="AlphaFoldDB" id="A0A1F6GSW7"/>
<evidence type="ECO:0000259" key="3">
    <source>
        <dbReference type="Pfam" id="PF00149"/>
    </source>
</evidence>
<reference evidence="4 5" key="1">
    <citation type="journal article" date="2016" name="Nat. Commun.">
        <title>Thousands of microbial genomes shed light on interconnected biogeochemical processes in an aquifer system.</title>
        <authorList>
            <person name="Anantharaman K."/>
            <person name="Brown C.T."/>
            <person name="Hug L.A."/>
            <person name="Sharon I."/>
            <person name="Castelle C.J."/>
            <person name="Probst A.J."/>
            <person name="Thomas B.C."/>
            <person name="Singh A."/>
            <person name="Wilkins M.J."/>
            <person name="Karaoz U."/>
            <person name="Brodie E.L."/>
            <person name="Williams K.H."/>
            <person name="Hubbard S.S."/>
            <person name="Banfield J.F."/>
        </authorList>
    </citation>
    <scope>NUCLEOTIDE SEQUENCE [LARGE SCALE GENOMIC DNA]</scope>
</reference>
<evidence type="ECO:0000313" key="5">
    <source>
        <dbReference type="Proteomes" id="UP000177583"/>
    </source>
</evidence>
<dbReference type="InterPro" id="IPR029052">
    <property type="entry name" value="Metallo-depent_PP-like"/>
</dbReference>
<dbReference type="Pfam" id="PF00149">
    <property type="entry name" value="Metallophos"/>
    <property type="match status" value="1"/>
</dbReference>
<sequence>MSWPLLLSLLGALLLAGLWRELSTKACLNPSPKGYQPPPALPEAAELRVLIVGDQGSGDEKQAQVARAMEVVAAAQGCDLVLLLGDNFIQQGIKDLEDPQINSKFELMYRLDRPFYAVLGNHDFKGNWRAQIDLTQALARWRMPGSTYFFEAGPVAFYGLNTTCSLCSIFSLFKKTQKPWRIAFGHHPMVSTGRHGGMLGLEQWVIAKSGVQAYLSGHHHFLEHIRLENLDQITSGAGGTNLNETKERHHPGKEFYLLDHGFVWARFTQTEASYHFYDKEAQERYQFSRQLG</sequence>
<comment type="caution">
    <text evidence="4">The sequence shown here is derived from an EMBL/GenBank/DDBJ whole genome shotgun (WGS) entry which is preliminary data.</text>
</comment>
<keyword evidence="1" id="KW-0732">Signal</keyword>
<keyword evidence="2" id="KW-0378">Hydrolase</keyword>
<dbReference type="EMBL" id="MFNF01000038">
    <property type="protein sequence ID" value="OGH01178.1"/>
    <property type="molecule type" value="Genomic_DNA"/>
</dbReference>
<gene>
    <name evidence="4" type="ORF">A2557_01535</name>
</gene>
<dbReference type="Proteomes" id="UP000177583">
    <property type="component" value="Unassembled WGS sequence"/>
</dbReference>
<dbReference type="Gene3D" id="3.60.21.10">
    <property type="match status" value="2"/>
</dbReference>
<feature type="domain" description="Calcineurin-like phosphoesterase" evidence="3">
    <location>
        <begin position="47"/>
        <end position="220"/>
    </location>
</feature>
<dbReference type="PANTHER" id="PTHR10161">
    <property type="entry name" value="TARTRATE-RESISTANT ACID PHOSPHATASE TYPE 5"/>
    <property type="match status" value="1"/>
</dbReference>
<evidence type="ECO:0000256" key="1">
    <source>
        <dbReference type="ARBA" id="ARBA00022729"/>
    </source>
</evidence>
<dbReference type="InterPro" id="IPR051558">
    <property type="entry name" value="Metallophosphoesterase_PAP"/>
</dbReference>
<dbReference type="SUPFAM" id="SSF56300">
    <property type="entry name" value="Metallo-dependent phosphatases"/>
    <property type="match status" value="1"/>
</dbReference>
<protein>
    <recommendedName>
        <fullName evidence="3">Calcineurin-like phosphoesterase domain-containing protein</fullName>
    </recommendedName>
</protein>
<name>A0A1F6GSW7_9PROT</name>
<accession>A0A1F6GSW7</accession>
<evidence type="ECO:0000256" key="2">
    <source>
        <dbReference type="ARBA" id="ARBA00022801"/>
    </source>
</evidence>
<dbReference type="GO" id="GO:0016787">
    <property type="term" value="F:hydrolase activity"/>
    <property type="evidence" value="ECO:0007669"/>
    <property type="project" value="UniProtKB-KW"/>
</dbReference>
<organism evidence="4 5">
    <name type="scientific">Candidatus Lambdaproteobacteria bacterium RIFOXYD2_FULL_56_26</name>
    <dbReference type="NCBI Taxonomy" id="1817773"/>
    <lineage>
        <taxon>Bacteria</taxon>
        <taxon>Pseudomonadati</taxon>
        <taxon>Pseudomonadota</taxon>
        <taxon>Candidatus Lambdaproteobacteria</taxon>
    </lineage>
</organism>
<proteinExistence type="predicted"/>
<dbReference type="InterPro" id="IPR004843">
    <property type="entry name" value="Calcineurin-like_PHP"/>
</dbReference>
<dbReference type="PANTHER" id="PTHR10161:SF14">
    <property type="entry name" value="TARTRATE-RESISTANT ACID PHOSPHATASE TYPE 5"/>
    <property type="match status" value="1"/>
</dbReference>
<evidence type="ECO:0000313" key="4">
    <source>
        <dbReference type="EMBL" id="OGH01178.1"/>
    </source>
</evidence>